<feature type="transmembrane region" description="Helical" evidence="1">
    <location>
        <begin position="31"/>
        <end position="50"/>
    </location>
</feature>
<evidence type="ECO:0000256" key="1">
    <source>
        <dbReference type="SAM" id="Phobius"/>
    </source>
</evidence>
<evidence type="ECO:0000313" key="2">
    <source>
        <dbReference type="EnsemblMetazoa" id="ACUA010687-PA"/>
    </source>
</evidence>
<keyword evidence="3" id="KW-1185">Reference proteome</keyword>
<reference evidence="3" key="1">
    <citation type="submission" date="2013-09" db="EMBL/GenBank/DDBJ databases">
        <title>The Genome Sequence of Anopheles culicifacies species A.</title>
        <authorList>
            <consortium name="The Broad Institute Genomics Platform"/>
            <person name="Neafsey D.E."/>
            <person name="Besansky N."/>
            <person name="Howell P."/>
            <person name="Walton C."/>
            <person name="Young S.K."/>
            <person name="Zeng Q."/>
            <person name="Gargeya S."/>
            <person name="Fitzgerald M."/>
            <person name="Haas B."/>
            <person name="Abouelleil A."/>
            <person name="Allen A.W."/>
            <person name="Alvarado L."/>
            <person name="Arachchi H.M."/>
            <person name="Berlin A.M."/>
            <person name="Chapman S.B."/>
            <person name="Gainer-Dewar J."/>
            <person name="Goldberg J."/>
            <person name="Griggs A."/>
            <person name="Gujja S."/>
            <person name="Hansen M."/>
            <person name="Howarth C."/>
            <person name="Imamovic A."/>
            <person name="Ireland A."/>
            <person name="Larimer J."/>
            <person name="McCowan C."/>
            <person name="Murphy C."/>
            <person name="Pearson M."/>
            <person name="Poon T.W."/>
            <person name="Priest M."/>
            <person name="Roberts A."/>
            <person name="Saif S."/>
            <person name="Shea T."/>
            <person name="Sisk P."/>
            <person name="Sykes S."/>
            <person name="Wortman J."/>
            <person name="Nusbaum C."/>
            <person name="Birren B."/>
        </authorList>
    </citation>
    <scope>NUCLEOTIDE SEQUENCE [LARGE SCALE GENOMIC DNA]</scope>
    <source>
        <strain evidence="3">A-37</strain>
    </source>
</reference>
<keyword evidence="1" id="KW-0812">Transmembrane</keyword>
<accession>A0A182M6I4</accession>
<protein>
    <submittedName>
        <fullName evidence="2">Uncharacterized protein</fullName>
    </submittedName>
</protein>
<evidence type="ECO:0000313" key="3">
    <source>
        <dbReference type="Proteomes" id="UP000075883"/>
    </source>
</evidence>
<dbReference type="EMBL" id="AXCM01006007">
    <property type="status" value="NOT_ANNOTATED_CDS"/>
    <property type="molecule type" value="Genomic_DNA"/>
</dbReference>
<keyword evidence="1" id="KW-1133">Transmembrane helix</keyword>
<proteinExistence type="predicted"/>
<organism evidence="2 3">
    <name type="scientific">Anopheles culicifacies</name>
    <dbReference type="NCBI Taxonomy" id="139723"/>
    <lineage>
        <taxon>Eukaryota</taxon>
        <taxon>Metazoa</taxon>
        <taxon>Ecdysozoa</taxon>
        <taxon>Arthropoda</taxon>
        <taxon>Hexapoda</taxon>
        <taxon>Insecta</taxon>
        <taxon>Pterygota</taxon>
        <taxon>Neoptera</taxon>
        <taxon>Endopterygota</taxon>
        <taxon>Diptera</taxon>
        <taxon>Nematocera</taxon>
        <taxon>Culicoidea</taxon>
        <taxon>Culicidae</taxon>
        <taxon>Anophelinae</taxon>
        <taxon>Anopheles</taxon>
        <taxon>culicifacies species complex</taxon>
    </lineage>
</organism>
<keyword evidence="1" id="KW-0472">Membrane</keyword>
<dbReference type="AlphaFoldDB" id="A0A182M6I4"/>
<name>A0A182M6I4_9DIPT</name>
<reference evidence="2" key="2">
    <citation type="submission" date="2020-05" db="UniProtKB">
        <authorList>
            <consortium name="EnsemblMetazoa"/>
        </authorList>
    </citation>
    <scope>IDENTIFICATION</scope>
    <source>
        <strain evidence="2">A-37</strain>
    </source>
</reference>
<sequence>MFTPHDKDTPLRTSRADGFRSCEFRTCSQPVSPAAVVIAVVVSQSLLIHFDDRRMRFLTIFESLSLRANKREREEQKKHPIQSKKIPTMVLERKGQQGHGMYVV</sequence>
<dbReference type="VEuPathDB" id="VectorBase:ACUA010687"/>
<dbReference type="EnsemblMetazoa" id="ACUA010687-RA">
    <property type="protein sequence ID" value="ACUA010687-PA"/>
    <property type="gene ID" value="ACUA010687"/>
</dbReference>
<dbReference type="Proteomes" id="UP000075883">
    <property type="component" value="Unassembled WGS sequence"/>
</dbReference>